<dbReference type="Proteomes" id="UP001189429">
    <property type="component" value="Unassembled WGS sequence"/>
</dbReference>
<keyword evidence="2" id="KW-1185">Reference proteome</keyword>
<proteinExistence type="predicted"/>
<sequence length="216" mass="23408">MPGFSDADVEEFSSYEPGVSVHIGKMNRVKCHARTARHGEPEALYLLPVQSSLVLVRPDDQKPFWALPVVAESLLHVRLLASTDKMGPLEQIPSPGSNGDELQRILKLEVSSPRSPFLRSFGLDGVGKDRIGCSLVAAPPPGGQMDPMTMSVPVAPGAAPGESHRGRCLVPMLPLARTVSWSSIFQMSAGGGLHARFSYRRSTTSRNARQMAWKHS</sequence>
<evidence type="ECO:0000313" key="2">
    <source>
        <dbReference type="Proteomes" id="UP001189429"/>
    </source>
</evidence>
<organism evidence="1 2">
    <name type="scientific">Prorocentrum cordatum</name>
    <dbReference type="NCBI Taxonomy" id="2364126"/>
    <lineage>
        <taxon>Eukaryota</taxon>
        <taxon>Sar</taxon>
        <taxon>Alveolata</taxon>
        <taxon>Dinophyceae</taxon>
        <taxon>Prorocentrales</taxon>
        <taxon>Prorocentraceae</taxon>
        <taxon>Prorocentrum</taxon>
    </lineage>
</organism>
<reference evidence="1" key="1">
    <citation type="submission" date="2023-10" db="EMBL/GenBank/DDBJ databases">
        <authorList>
            <person name="Chen Y."/>
            <person name="Shah S."/>
            <person name="Dougan E. K."/>
            <person name="Thang M."/>
            <person name="Chan C."/>
        </authorList>
    </citation>
    <scope>NUCLEOTIDE SEQUENCE [LARGE SCALE GENOMIC DNA]</scope>
</reference>
<evidence type="ECO:0000313" key="1">
    <source>
        <dbReference type="EMBL" id="CAK0811068.1"/>
    </source>
</evidence>
<dbReference type="EMBL" id="CAUYUJ010004814">
    <property type="protein sequence ID" value="CAK0811068.1"/>
    <property type="molecule type" value="Genomic_DNA"/>
</dbReference>
<gene>
    <name evidence="1" type="ORF">PCOR1329_LOCUS15816</name>
</gene>
<protein>
    <submittedName>
        <fullName evidence="1">Uncharacterized protein</fullName>
    </submittedName>
</protein>
<accession>A0ABN9QYG5</accession>
<name>A0ABN9QYG5_9DINO</name>
<comment type="caution">
    <text evidence="1">The sequence shown here is derived from an EMBL/GenBank/DDBJ whole genome shotgun (WGS) entry which is preliminary data.</text>
</comment>